<protein>
    <submittedName>
        <fullName evidence="2">NAD(P)-dependent alcohol dehydrogenase</fullName>
    </submittedName>
</protein>
<dbReference type="SMART" id="SM00829">
    <property type="entry name" value="PKS_ER"/>
    <property type="match status" value="1"/>
</dbReference>
<reference evidence="2 3" key="1">
    <citation type="submission" date="2024-05" db="EMBL/GenBank/DDBJ databases">
        <authorList>
            <person name="Liu Q."/>
            <person name="Xin Y.-H."/>
        </authorList>
    </citation>
    <scope>NUCLEOTIDE SEQUENCE [LARGE SCALE GENOMIC DNA]</scope>
    <source>
        <strain evidence="2 3">CGMCC 1.10181</strain>
    </source>
</reference>
<gene>
    <name evidence="2" type="ORF">ABC974_23755</name>
</gene>
<comment type="caution">
    <text evidence="2">The sequence shown here is derived from an EMBL/GenBank/DDBJ whole genome shotgun (WGS) entry which is preliminary data.</text>
</comment>
<dbReference type="Gene3D" id="3.90.180.10">
    <property type="entry name" value="Medium-chain alcohol dehydrogenases, catalytic domain"/>
    <property type="match status" value="1"/>
</dbReference>
<dbReference type="CDD" id="cd08276">
    <property type="entry name" value="MDR7"/>
    <property type="match status" value="1"/>
</dbReference>
<dbReference type="Pfam" id="PF00107">
    <property type="entry name" value="ADH_zinc_N"/>
    <property type="match status" value="1"/>
</dbReference>
<keyword evidence="3" id="KW-1185">Reference proteome</keyword>
<dbReference type="SUPFAM" id="SSF51735">
    <property type="entry name" value="NAD(P)-binding Rossmann-fold domains"/>
    <property type="match status" value="1"/>
</dbReference>
<dbReference type="InterPro" id="IPR013149">
    <property type="entry name" value="ADH-like_C"/>
</dbReference>
<dbReference type="RefSeq" id="WP_343892221.1">
    <property type="nucleotide sequence ID" value="NZ_BAAAEH010000055.1"/>
</dbReference>
<dbReference type="InterPro" id="IPR013154">
    <property type="entry name" value="ADH-like_N"/>
</dbReference>
<dbReference type="Pfam" id="PF08240">
    <property type="entry name" value="ADH_N"/>
    <property type="match status" value="1"/>
</dbReference>
<dbReference type="Gene3D" id="3.40.50.720">
    <property type="entry name" value="NAD(P)-binding Rossmann-like Domain"/>
    <property type="match status" value="1"/>
</dbReference>
<dbReference type="Proteomes" id="UP001419910">
    <property type="component" value="Unassembled WGS sequence"/>
</dbReference>
<evidence type="ECO:0000313" key="3">
    <source>
        <dbReference type="Proteomes" id="UP001419910"/>
    </source>
</evidence>
<sequence>MGLIKYEIAADQKLTKLASVPMKPRPPAGNEILVRIEASSLNFHDYLIATGVIATTPGRIPLADGVGVIEACGPQAQRFSVGDTVMGTFFPDWHRGDAYADGVAQMRGDHIDGFGASYVVMPEAGFTKAPATLDAVAAACLPCAGLTAWRSLFVEGSLRPGDSVVVQGTGGVSMFALQFARAAGARVIATTGSPEKADRLRALGAHGVVDRFDPEWGLAVRKLADGGADHLIEVSGGDLTQSLSSLRTGGRLCLVGVLSLESIAFAPQAMLHANRRISGITVGSREHQEAMIAAVERTGISPVIDTTFPLSSLREAFEYFGRRQHVGKIAISAT</sequence>
<dbReference type="EMBL" id="JBDIME010000031">
    <property type="protein sequence ID" value="MEN2792664.1"/>
    <property type="molecule type" value="Genomic_DNA"/>
</dbReference>
<name>A0ABU9YA27_9SPHN</name>
<dbReference type="InterPro" id="IPR020843">
    <property type="entry name" value="ER"/>
</dbReference>
<dbReference type="InterPro" id="IPR052711">
    <property type="entry name" value="Zinc_ADH-like"/>
</dbReference>
<dbReference type="SUPFAM" id="SSF50129">
    <property type="entry name" value="GroES-like"/>
    <property type="match status" value="1"/>
</dbReference>
<accession>A0ABU9YA27</accession>
<dbReference type="InterPro" id="IPR036291">
    <property type="entry name" value="NAD(P)-bd_dom_sf"/>
</dbReference>
<evidence type="ECO:0000313" key="2">
    <source>
        <dbReference type="EMBL" id="MEN2792664.1"/>
    </source>
</evidence>
<evidence type="ECO:0000259" key="1">
    <source>
        <dbReference type="SMART" id="SM00829"/>
    </source>
</evidence>
<dbReference type="InterPro" id="IPR011032">
    <property type="entry name" value="GroES-like_sf"/>
</dbReference>
<dbReference type="PANTHER" id="PTHR45033">
    <property type="match status" value="1"/>
</dbReference>
<organism evidence="2 3">
    <name type="scientific">Sphingomonas oligophenolica</name>
    <dbReference type="NCBI Taxonomy" id="301154"/>
    <lineage>
        <taxon>Bacteria</taxon>
        <taxon>Pseudomonadati</taxon>
        <taxon>Pseudomonadota</taxon>
        <taxon>Alphaproteobacteria</taxon>
        <taxon>Sphingomonadales</taxon>
        <taxon>Sphingomonadaceae</taxon>
        <taxon>Sphingomonas</taxon>
    </lineage>
</organism>
<proteinExistence type="predicted"/>
<dbReference type="PANTHER" id="PTHR45033:SF2">
    <property type="entry name" value="ZINC-TYPE ALCOHOL DEHYDROGENASE-LIKE PROTEIN C1773.06C"/>
    <property type="match status" value="1"/>
</dbReference>
<feature type="domain" description="Enoyl reductase (ER)" evidence="1">
    <location>
        <begin position="12"/>
        <end position="331"/>
    </location>
</feature>